<dbReference type="InterPro" id="IPR051533">
    <property type="entry name" value="WaaL-like"/>
</dbReference>
<accession>A0A0G1N8X3</accession>
<proteinExistence type="predicted"/>
<evidence type="ECO:0000259" key="6">
    <source>
        <dbReference type="Pfam" id="PF04932"/>
    </source>
</evidence>
<comment type="caution">
    <text evidence="7">The sequence shown here is derived from an EMBL/GenBank/DDBJ whole genome shotgun (WGS) entry which is preliminary data.</text>
</comment>
<reference evidence="7 8" key="1">
    <citation type="journal article" date="2015" name="Nature">
        <title>rRNA introns, odd ribosomes, and small enigmatic genomes across a large radiation of phyla.</title>
        <authorList>
            <person name="Brown C.T."/>
            <person name="Hug L.A."/>
            <person name="Thomas B.C."/>
            <person name="Sharon I."/>
            <person name="Castelle C.J."/>
            <person name="Singh A."/>
            <person name="Wilkins M.J."/>
            <person name="Williams K.H."/>
            <person name="Banfield J.F."/>
        </authorList>
    </citation>
    <scope>NUCLEOTIDE SEQUENCE [LARGE SCALE GENOMIC DNA]</scope>
</reference>
<gene>
    <name evidence="7" type="ORF">UX25_C0018G0005</name>
</gene>
<dbReference type="Proteomes" id="UP000034922">
    <property type="component" value="Unassembled WGS sequence"/>
</dbReference>
<sequence>MPVLIFLIPAQIGYHFWPDFAHVFGIRVDYLSPTIYLTDVLILSLFIFWLRPKPKIGRRTIVWIVSFLLLAFINVSLAKNTGAALYKWIKIFEFAFFGYYLSSLKGLDIKRQIIFPLSISILFFSSVGILQFLKQGALGGFLYFLGERSFSSTSPGIALVDIGGAQYLRAYSTFSHPNSLAGFLVMGLILLAFAKESRRLKVFVFTLGLTALFLSFSLGALLGLAVVLIFYLITRILPRTFKKSLMAIIFLGIFLSLVLTVYPRGDLRAGNLPENINSRLVLARAAGELFSSSPVWGVGLNNFIVRLPEIKLVAGVSWWLQPVHNIFLLVLTETGIFGLLLFTYLLTTAGAASAKKSKILFGLAIVFMVVTGLADHYWLTLQQNQLLLSLVLGLSLR</sequence>
<evidence type="ECO:0000313" key="7">
    <source>
        <dbReference type="EMBL" id="KKU17024.1"/>
    </source>
</evidence>
<dbReference type="PANTHER" id="PTHR37422">
    <property type="entry name" value="TEICHURONIC ACID BIOSYNTHESIS PROTEIN TUAE"/>
    <property type="match status" value="1"/>
</dbReference>
<keyword evidence="4 5" id="KW-0472">Membrane</keyword>
<feature type="transmembrane region" description="Helical" evidence="5">
    <location>
        <begin position="359"/>
        <end position="379"/>
    </location>
</feature>
<evidence type="ECO:0000256" key="2">
    <source>
        <dbReference type="ARBA" id="ARBA00022692"/>
    </source>
</evidence>
<evidence type="ECO:0000256" key="5">
    <source>
        <dbReference type="SAM" id="Phobius"/>
    </source>
</evidence>
<dbReference type="AlphaFoldDB" id="A0A0G1N8X3"/>
<dbReference type="Pfam" id="PF04932">
    <property type="entry name" value="Wzy_C"/>
    <property type="match status" value="1"/>
</dbReference>
<feature type="transmembrane region" description="Helical" evidence="5">
    <location>
        <begin position="326"/>
        <end position="347"/>
    </location>
</feature>
<protein>
    <submittedName>
        <fullName evidence="7">Lipid A core-O-antigen ligase-like protein enyme</fullName>
    </submittedName>
</protein>
<feature type="transmembrane region" description="Helical" evidence="5">
    <location>
        <begin position="30"/>
        <end position="49"/>
    </location>
</feature>
<evidence type="ECO:0000256" key="3">
    <source>
        <dbReference type="ARBA" id="ARBA00022989"/>
    </source>
</evidence>
<dbReference type="PATRIC" id="fig|1618589.3.peg.313"/>
<evidence type="ECO:0000256" key="4">
    <source>
        <dbReference type="ARBA" id="ARBA00023136"/>
    </source>
</evidence>
<feature type="transmembrane region" description="Helical" evidence="5">
    <location>
        <begin position="178"/>
        <end position="194"/>
    </location>
</feature>
<evidence type="ECO:0000313" key="8">
    <source>
        <dbReference type="Proteomes" id="UP000034922"/>
    </source>
</evidence>
<name>A0A0G1N8X3_9BACT</name>
<feature type="transmembrane region" description="Helical" evidence="5">
    <location>
        <begin position="61"/>
        <end position="78"/>
    </location>
</feature>
<keyword evidence="3 5" id="KW-1133">Transmembrane helix</keyword>
<feature type="transmembrane region" description="Helical" evidence="5">
    <location>
        <begin position="200"/>
        <end position="233"/>
    </location>
</feature>
<dbReference type="STRING" id="1618589.UX25_C0018G0005"/>
<feature type="domain" description="O-antigen ligase-related" evidence="6">
    <location>
        <begin position="204"/>
        <end position="342"/>
    </location>
</feature>
<dbReference type="InterPro" id="IPR007016">
    <property type="entry name" value="O-antigen_ligase-rel_domated"/>
</dbReference>
<dbReference type="PANTHER" id="PTHR37422:SF13">
    <property type="entry name" value="LIPOPOLYSACCHARIDE BIOSYNTHESIS PROTEIN PA4999-RELATED"/>
    <property type="match status" value="1"/>
</dbReference>
<dbReference type="EMBL" id="LCLM01000018">
    <property type="protein sequence ID" value="KKU17024.1"/>
    <property type="molecule type" value="Genomic_DNA"/>
</dbReference>
<feature type="transmembrane region" description="Helical" evidence="5">
    <location>
        <begin position="245"/>
        <end position="262"/>
    </location>
</feature>
<feature type="transmembrane region" description="Helical" evidence="5">
    <location>
        <begin position="113"/>
        <end position="133"/>
    </location>
</feature>
<dbReference type="GO" id="GO:0016874">
    <property type="term" value="F:ligase activity"/>
    <property type="evidence" value="ECO:0007669"/>
    <property type="project" value="UniProtKB-KW"/>
</dbReference>
<organism evidence="7 8">
    <name type="scientific">Candidatus Woesebacteria bacterium GW2011_GWC2_45_9</name>
    <dbReference type="NCBI Taxonomy" id="1618589"/>
    <lineage>
        <taxon>Bacteria</taxon>
        <taxon>Candidatus Woeseibacteriota</taxon>
    </lineage>
</organism>
<comment type="subcellular location">
    <subcellularLocation>
        <location evidence="1">Membrane</location>
        <topology evidence="1">Multi-pass membrane protein</topology>
    </subcellularLocation>
</comment>
<keyword evidence="7" id="KW-0436">Ligase</keyword>
<keyword evidence="2 5" id="KW-0812">Transmembrane</keyword>
<evidence type="ECO:0000256" key="1">
    <source>
        <dbReference type="ARBA" id="ARBA00004141"/>
    </source>
</evidence>
<dbReference type="GO" id="GO:0016020">
    <property type="term" value="C:membrane"/>
    <property type="evidence" value="ECO:0007669"/>
    <property type="project" value="UniProtKB-SubCell"/>
</dbReference>